<dbReference type="PANTHER" id="PTHR24559:SF439">
    <property type="entry name" value="RETROTRANSPOSON, UNCLASSIFIED-LIKE PROTEIN"/>
    <property type="match status" value="1"/>
</dbReference>
<evidence type="ECO:0000313" key="2">
    <source>
        <dbReference type="Proteomes" id="UP000327157"/>
    </source>
</evidence>
<reference evidence="1 2" key="3">
    <citation type="submission" date="2019-11" db="EMBL/GenBank/DDBJ databases">
        <title>A de novo genome assembly of a pear dwarfing rootstock.</title>
        <authorList>
            <person name="Wang F."/>
            <person name="Wang J."/>
            <person name="Li S."/>
            <person name="Zhang Y."/>
            <person name="Fang M."/>
            <person name="Ma L."/>
            <person name="Zhao Y."/>
            <person name="Jiang S."/>
        </authorList>
    </citation>
    <scope>NUCLEOTIDE SEQUENCE [LARGE SCALE GENOMIC DNA]</scope>
    <source>
        <strain evidence="1">S2</strain>
        <tissue evidence="1">Leaf</tissue>
    </source>
</reference>
<proteinExistence type="predicted"/>
<keyword evidence="2" id="KW-1185">Reference proteome</keyword>
<protein>
    <recommendedName>
        <fullName evidence="3">Transposon Ty3-I Gag-Pol polyprotein</fullName>
    </recommendedName>
</protein>
<gene>
    <name evidence="1" type="ORF">D8674_000296</name>
</gene>
<dbReference type="InterPro" id="IPR043128">
    <property type="entry name" value="Rev_trsase/Diguanyl_cyclase"/>
</dbReference>
<comment type="caution">
    <text evidence="1">The sequence shown here is derived from an EMBL/GenBank/DDBJ whole genome shotgun (WGS) entry which is preliminary data.</text>
</comment>
<dbReference type="SUPFAM" id="SSF56672">
    <property type="entry name" value="DNA/RNA polymerases"/>
    <property type="match status" value="1"/>
</dbReference>
<dbReference type="InterPro" id="IPR043502">
    <property type="entry name" value="DNA/RNA_pol_sf"/>
</dbReference>
<evidence type="ECO:0000313" key="1">
    <source>
        <dbReference type="EMBL" id="KAB2597376.1"/>
    </source>
</evidence>
<dbReference type="Gene3D" id="3.10.10.10">
    <property type="entry name" value="HIV Type 1 Reverse Transcriptase, subunit A, domain 1"/>
    <property type="match status" value="1"/>
</dbReference>
<accession>A0A5N5F2Y9</accession>
<dbReference type="EMBL" id="SMOL01000768">
    <property type="protein sequence ID" value="KAB2597376.1"/>
    <property type="molecule type" value="Genomic_DNA"/>
</dbReference>
<reference evidence="1 2" key="1">
    <citation type="submission" date="2019-09" db="EMBL/GenBank/DDBJ databases">
        <authorList>
            <person name="Ou C."/>
        </authorList>
    </citation>
    <scope>NUCLEOTIDE SEQUENCE [LARGE SCALE GENOMIC DNA]</scope>
    <source>
        <strain evidence="1">S2</strain>
        <tissue evidence="1">Leaf</tissue>
    </source>
</reference>
<dbReference type="OrthoDB" id="1194625at2759"/>
<evidence type="ECO:0008006" key="3">
    <source>
        <dbReference type="Google" id="ProtNLM"/>
    </source>
</evidence>
<dbReference type="PANTHER" id="PTHR24559">
    <property type="entry name" value="TRANSPOSON TY3-I GAG-POL POLYPROTEIN"/>
    <property type="match status" value="1"/>
</dbReference>
<sequence length="214" mass="24262">MPGLDSNLVCHTLNTQPMIKPVMQHMRNFHLKIEAKIKVELANIVPVKKKNTVQIWICIDYRDLNAACPKNEFLLPNIDIIINSTSQQGLISFMDGFCGYNQIKISAKDRNINIDPDKVRTIRILIPSTNAKELKSLMRKLSYIRRFILRLAQLVTNLPTMKAPIPGIPLKLYLAATSTDVEALLAQDSSAEEQAPIYHVIRQPRGAETLYEKI</sequence>
<organism evidence="1 2">
    <name type="scientific">Pyrus ussuriensis x Pyrus communis</name>
    <dbReference type="NCBI Taxonomy" id="2448454"/>
    <lineage>
        <taxon>Eukaryota</taxon>
        <taxon>Viridiplantae</taxon>
        <taxon>Streptophyta</taxon>
        <taxon>Embryophyta</taxon>
        <taxon>Tracheophyta</taxon>
        <taxon>Spermatophyta</taxon>
        <taxon>Magnoliopsida</taxon>
        <taxon>eudicotyledons</taxon>
        <taxon>Gunneridae</taxon>
        <taxon>Pentapetalae</taxon>
        <taxon>rosids</taxon>
        <taxon>fabids</taxon>
        <taxon>Rosales</taxon>
        <taxon>Rosaceae</taxon>
        <taxon>Amygdaloideae</taxon>
        <taxon>Maleae</taxon>
        <taxon>Pyrus</taxon>
    </lineage>
</organism>
<name>A0A5N5F2Y9_9ROSA</name>
<dbReference type="Proteomes" id="UP000327157">
    <property type="component" value="Chromosome 1"/>
</dbReference>
<dbReference type="Gene3D" id="3.30.70.270">
    <property type="match status" value="1"/>
</dbReference>
<dbReference type="AlphaFoldDB" id="A0A5N5F2Y9"/>
<dbReference type="InterPro" id="IPR053134">
    <property type="entry name" value="RNA-dir_DNA_polymerase"/>
</dbReference>
<reference evidence="2" key="2">
    <citation type="submission" date="2019-10" db="EMBL/GenBank/DDBJ databases">
        <title>A de novo genome assembly of a pear dwarfing rootstock.</title>
        <authorList>
            <person name="Wang F."/>
            <person name="Wang J."/>
            <person name="Li S."/>
            <person name="Zhang Y."/>
            <person name="Fang M."/>
            <person name="Ma L."/>
            <person name="Zhao Y."/>
            <person name="Jiang S."/>
        </authorList>
    </citation>
    <scope>NUCLEOTIDE SEQUENCE [LARGE SCALE GENOMIC DNA]</scope>
</reference>